<dbReference type="PANTHER" id="PTHR10270">
    <property type="entry name" value="SOX TRANSCRIPTION FACTOR"/>
    <property type="match status" value="1"/>
</dbReference>
<keyword evidence="2 6" id="KW-0805">Transcription regulation</keyword>
<dbReference type="GO" id="GO:0000978">
    <property type="term" value="F:RNA polymerase II cis-regulatory region sequence-specific DNA binding"/>
    <property type="evidence" value="ECO:0007669"/>
    <property type="project" value="TreeGrafter"/>
</dbReference>
<evidence type="ECO:0000259" key="9">
    <source>
        <dbReference type="PROSITE" id="PS50118"/>
    </source>
</evidence>
<reference evidence="10" key="2">
    <citation type="submission" date="2025-08" db="UniProtKB">
        <authorList>
            <consortium name="Ensembl"/>
        </authorList>
    </citation>
    <scope>IDENTIFICATION</scope>
</reference>
<feature type="DNA-binding region" description="HMG box" evidence="7">
    <location>
        <begin position="50"/>
        <end position="118"/>
    </location>
</feature>
<name>A0AAZ1X091_OREAU</name>
<dbReference type="GO" id="GO:0030182">
    <property type="term" value="P:neuron differentiation"/>
    <property type="evidence" value="ECO:0007669"/>
    <property type="project" value="TreeGrafter"/>
</dbReference>
<dbReference type="Ensembl" id="ENSOABT00000079303.1">
    <property type="protein sequence ID" value="ENSOABP00000061099.1"/>
    <property type="gene ID" value="ENSOABG00000036510.1"/>
</dbReference>
<dbReference type="AlphaFoldDB" id="A0AAZ1X091"/>
<evidence type="ECO:0000256" key="1">
    <source>
        <dbReference type="ARBA" id="ARBA00004123"/>
    </source>
</evidence>
<dbReference type="Gene3D" id="1.10.30.10">
    <property type="entry name" value="High mobility group box domain"/>
    <property type="match status" value="1"/>
</dbReference>
<keyword evidence="4 6" id="KW-0804">Transcription</keyword>
<keyword evidence="11" id="KW-1185">Reference proteome</keyword>
<reference evidence="10" key="3">
    <citation type="submission" date="2025-09" db="UniProtKB">
        <authorList>
            <consortium name="Ensembl"/>
        </authorList>
    </citation>
    <scope>IDENTIFICATION</scope>
</reference>
<gene>
    <name evidence="10" type="primary">SOX12</name>
</gene>
<reference evidence="11" key="1">
    <citation type="submission" date="2020-03" db="EMBL/GenBank/DDBJ databases">
        <title>Evolution of repeat sequences and sex chromosomes of tilapia species revealed by chromosome-level genomes.</title>
        <authorList>
            <person name="Xu L."/>
            <person name="Tao W."/>
            <person name="Wang D."/>
            <person name="Zhou Q."/>
        </authorList>
    </citation>
    <scope>NUCLEOTIDE SEQUENCE [LARGE SCALE GENOMIC DNA]</scope>
    <source>
        <strain evidence="11">Israel</strain>
    </source>
</reference>
<dbReference type="GO" id="GO:0001228">
    <property type="term" value="F:DNA-binding transcription activator activity, RNA polymerase II-specific"/>
    <property type="evidence" value="ECO:0007669"/>
    <property type="project" value="TreeGrafter"/>
</dbReference>
<feature type="compositionally biased region" description="Polar residues" evidence="8">
    <location>
        <begin position="206"/>
        <end position="220"/>
    </location>
</feature>
<dbReference type="InterPro" id="IPR017386">
    <property type="entry name" value="SOX-12/11/4"/>
</dbReference>
<dbReference type="GO" id="GO:0007420">
    <property type="term" value="P:brain development"/>
    <property type="evidence" value="ECO:0007669"/>
    <property type="project" value="TreeGrafter"/>
</dbReference>
<organism evidence="10 11">
    <name type="scientific">Oreochromis aureus</name>
    <name type="common">Israeli tilapia</name>
    <name type="synonym">Chromis aureus</name>
    <dbReference type="NCBI Taxonomy" id="47969"/>
    <lineage>
        <taxon>Eukaryota</taxon>
        <taxon>Metazoa</taxon>
        <taxon>Chordata</taxon>
        <taxon>Craniata</taxon>
        <taxon>Vertebrata</taxon>
        <taxon>Euteleostomi</taxon>
        <taxon>Actinopterygii</taxon>
        <taxon>Neopterygii</taxon>
        <taxon>Teleostei</taxon>
        <taxon>Neoteleostei</taxon>
        <taxon>Acanthomorphata</taxon>
        <taxon>Ovalentaria</taxon>
        <taxon>Cichlomorphae</taxon>
        <taxon>Cichliformes</taxon>
        <taxon>Cichlidae</taxon>
        <taxon>African cichlids</taxon>
        <taxon>Pseudocrenilabrinae</taxon>
        <taxon>Oreochromini</taxon>
        <taxon>Oreochromis</taxon>
    </lineage>
</organism>
<evidence type="ECO:0000313" key="11">
    <source>
        <dbReference type="Proteomes" id="UP000472276"/>
    </source>
</evidence>
<feature type="compositionally biased region" description="Low complexity" evidence="8">
    <location>
        <begin position="156"/>
        <end position="167"/>
    </location>
</feature>
<dbReference type="FunFam" id="1.10.30.10:FF:000007">
    <property type="entry name" value="Transcription factor SOX"/>
    <property type="match status" value="1"/>
</dbReference>
<comment type="subcellular location">
    <subcellularLocation>
        <location evidence="1 6">Nucleus</location>
    </subcellularLocation>
</comment>
<evidence type="ECO:0000256" key="2">
    <source>
        <dbReference type="ARBA" id="ARBA00023015"/>
    </source>
</evidence>
<evidence type="ECO:0000256" key="6">
    <source>
        <dbReference type="PIRNR" id="PIRNR038098"/>
    </source>
</evidence>
<feature type="region of interest" description="Disordered" evidence="8">
    <location>
        <begin position="111"/>
        <end position="295"/>
    </location>
</feature>
<dbReference type="InterPro" id="IPR009071">
    <property type="entry name" value="HMG_box_dom"/>
</dbReference>
<proteinExistence type="predicted"/>
<evidence type="ECO:0000256" key="5">
    <source>
        <dbReference type="ARBA" id="ARBA00023242"/>
    </source>
</evidence>
<dbReference type="InterPro" id="IPR036910">
    <property type="entry name" value="HMG_box_dom_sf"/>
</dbReference>
<feature type="domain" description="HMG box" evidence="9">
    <location>
        <begin position="50"/>
        <end position="118"/>
    </location>
</feature>
<dbReference type="InterPro" id="IPR050140">
    <property type="entry name" value="SRY-related_HMG-box_TF-like"/>
</dbReference>
<feature type="compositionally biased region" description="Acidic residues" evidence="8">
    <location>
        <begin position="267"/>
        <end position="276"/>
    </location>
</feature>
<dbReference type="SUPFAM" id="SSF47095">
    <property type="entry name" value="HMG-box"/>
    <property type="match status" value="1"/>
</dbReference>
<dbReference type="Pfam" id="PF00505">
    <property type="entry name" value="HMG_box"/>
    <property type="match status" value="1"/>
</dbReference>
<dbReference type="Proteomes" id="UP000472276">
    <property type="component" value="Unassembled WGS sequence"/>
</dbReference>
<evidence type="ECO:0000256" key="3">
    <source>
        <dbReference type="ARBA" id="ARBA00023125"/>
    </source>
</evidence>
<evidence type="ECO:0000256" key="4">
    <source>
        <dbReference type="ARBA" id="ARBA00023163"/>
    </source>
</evidence>
<dbReference type="SMART" id="SM00398">
    <property type="entry name" value="HMG"/>
    <property type="match status" value="1"/>
</dbReference>
<dbReference type="PIRSF" id="PIRSF038098">
    <property type="entry name" value="SOX-12/11/4a"/>
    <property type="match status" value="1"/>
</dbReference>
<evidence type="ECO:0000256" key="7">
    <source>
        <dbReference type="PROSITE-ProRule" id="PRU00267"/>
    </source>
</evidence>
<dbReference type="GO" id="GO:0000122">
    <property type="term" value="P:negative regulation of transcription by RNA polymerase II"/>
    <property type="evidence" value="ECO:0007669"/>
    <property type="project" value="TreeGrafter"/>
</dbReference>
<dbReference type="GO" id="GO:0005634">
    <property type="term" value="C:nucleus"/>
    <property type="evidence" value="ECO:0007669"/>
    <property type="project" value="UniProtKB-SubCell"/>
</dbReference>
<dbReference type="PROSITE" id="PS50118">
    <property type="entry name" value="HMG_BOX_2"/>
    <property type="match status" value="1"/>
</dbReference>
<sequence>MGLHTEPAEARLTAGYRETAAPERSGLVGASAGSPAPQKPERCKTASGHIKRPMNAFMVWSKIERRKIMEQSPDMHNAEISKRLGKRWKMLTDTEKVPFIREAERLRLQHMADYPDYKYRPKKKPRTEGRSAGQYQERNDTPSYKTPAAAKKFPRAGKSVGGAAKAGNLLPQDQEQNSRHQQKPQERDNPHQQLNSRYQLKHEQTDAQYQQLNPRYQPTARQPDHRFRYVPSTITPSKPVKRDYTDREEEEEDDNDDSSSSSSSSSSEEEEEEEELPCYSITKLPPRGSAVRPSTLQSSGSLYFSFTRQSTPVHPASLSPASPSRSVCTSASSCCGEDLDDLPVEPLDFTSNFLGGLQSCSDPWNSSSSSASGSLSLSLVDKDLDTSGCTEGGSLGSHFEFPDYCTPELSEMIAGDWLKADFTDLVFTC</sequence>
<feature type="region of interest" description="Disordered" evidence="8">
    <location>
        <begin position="1"/>
        <end position="50"/>
    </location>
</feature>
<dbReference type="CDD" id="cd22029">
    <property type="entry name" value="HMG-box_SoxC"/>
    <property type="match status" value="1"/>
</dbReference>
<evidence type="ECO:0000256" key="8">
    <source>
        <dbReference type="SAM" id="MobiDB-lite"/>
    </source>
</evidence>
<feature type="compositionally biased region" description="Polar residues" evidence="8">
    <location>
        <begin position="133"/>
        <end position="144"/>
    </location>
</feature>
<keyword evidence="5 6" id="KW-0539">Nucleus</keyword>
<feature type="compositionally biased region" description="Acidic residues" evidence="8">
    <location>
        <begin position="246"/>
        <end position="257"/>
    </location>
</feature>
<protein>
    <recommendedName>
        <fullName evidence="6">Transcription factor SOX</fullName>
    </recommendedName>
</protein>
<accession>A0AAZ1X091</accession>
<keyword evidence="3 6" id="KW-0238">DNA-binding</keyword>
<dbReference type="PANTHER" id="PTHR10270:SF323">
    <property type="entry name" value="TRANSCRIPTION FACTOR SOX-14-RELATED"/>
    <property type="match status" value="1"/>
</dbReference>
<evidence type="ECO:0000313" key="10">
    <source>
        <dbReference type="Ensembl" id="ENSOABP00000061099.1"/>
    </source>
</evidence>